<comment type="caution">
    <text evidence="2">The sequence shown here is derived from an EMBL/GenBank/DDBJ whole genome shotgun (WGS) entry which is preliminary data.</text>
</comment>
<keyword evidence="1" id="KW-0812">Transmembrane</keyword>
<sequence length="126" mass="14675">MVSLYRHQGYSPDKVERLANSSDIFSLIIILAILITIFGVMAIVSNMILFSQKYFFLKILLNITTMLMPFIYVNNIWFIFYEAFFCLIFVIYLISLKKMDISLKKNNFRGKVANSSDKNNISGYNK</sequence>
<dbReference type="STRING" id="1423750.FC89_GL001563"/>
<feature type="transmembrane region" description="Helical" evidence="1">
    <location>
        <begin position="55"/>
        <end position="72"/>
    </location>
</feature>
<dbReference type="EMBL" id="AZGB01000001">
    <property type="protein sequence ID" value="KRM08226.1"/>
    <property type="molecule type" value="Genomic_DNA"/>
</dbReference>
<feature type="transmembrane region" description="Helical" evidence="1">
    <location>
        <begin position="24"/>
        <end position="43"/>
    </location>
</feature>
<dbReference type="Proteomes" id="UP000051451">
    <property type="component" value="Unassembled WGS sequence"/>
</dbReference>
<gene>
    <name evidence="2" type="ORF">FC89_GL001563</name>
</gene>
<evidence type="ECO:0000256" key="1">
    <source>
        <dbReference type="SAM" id="Phobius"/>
    </source>
</evidence>
<dbReference type="PATRIC" id="fig|1423750.3.peg.1606"/>
<protein>
    <submittedName>
        <fullName evidence="2">Uncharacterized protein</fullName>
    </submittedName>
</protein>
<proteinExistence type="predicted"/>
<name>A0A0R1VRJ1_9LACO</name>
<feature type="transmembrane region" description="Helical" evidence="1">
    <location>
        <begin position="78"/>
        <end position="96"/>
    </location>
</feature>
<accession>A0A0R1VRJ1</accession>
<organism evidence="2 3">
    <name type="scientific">Liquorilactobacillus ghanensis DSM 18630</name>
    <dbReference type="NCBI Taxonomy" id="1423750"/>
    <lineage>
        <taxon>Bacteria</taxon>
        <taxon>Bacillati</taxon>
        <taxon>Bacillota</taxon>
        <taxon>Bacilli</taxon>
        <taxon>Lactobacillales</taxon>
        <taxon>Lactobacillaceae</taxon>
        <taxon>Liquorilactobacillus</taxon>
    </lineage>
</organism>
<keyword evidence="1" id="KW-1133">Transmembrane helix</keyword>
<evidence type="ECO:0000313" key="3">
    <source>
        <dbReference type="Proteomes" id="UP000051451"/>
    </source>
</evidence>
<evidence type="ECO:0000313" key="2">
    <source>
        <dbReference type="EMBL" id="KRM08226.1"/>
    </source>
</evidence>
<reference evidence="2 3" key="1">
    <citation type="journal article" date="2015" name="Genome Announc.">
        <title>Expanding the biotechnology potential of lactobacilli through comparative genomics of 213 strains and associated genera.</title>
        <authorList>
            <person name="Sun Z."/>
            <person name="Harris H.M."/>
            <person name="McCann A."/>
            <person name="Guo C."/>
            <person name="Argimon S."/>
            <person name="Zhang W."/>
            <person name="Yang X."/>
            <person name="Jeffery I.B."/>
            <person name="Cooney J.C."/>
            <person name="Kagawa T.F."/>
            <person name="Liu W."/>
            <person name="Song Y."/>
            <person name="Salvetti E."/>
            <person name="Wrobel A."/>
            <person name="Rasinkangas P."/>
            <person name="Parkhill J."/>
            <person name="Rea M.C."/>
            <person name="O'Sullivan O."/>
            <person name="Ritari J."/>
            <person name="Douillard F.P."/>
            <person name="Paul Ross R."/>
            <person name="Yang R."/>
            <person name="Briner A.E."/>
            <person name="Felis G.E."/>
            <person name="de Vos W.M."/>
            <person name="Barrangou R."/>
            <person name="Klaenhammer T.R."/>
            <person name="Caufield P.W."/>
            <person name="Cui Y."/>
            <person name="Zhang H."/>
            <person name="O'Toole P.W."/>
        </authorList>
    </citation>
    <scope>NUCLEOTIDE SEQUENCE [LARGE SCALE GENOMIC DNA]</scope>
    <source>
        <strain evidence="2 3">DSM 18630</strain>
    </source>
</reference>
<keyword evidence="1" id="KW-0472">Membrane</keyword>
<keyword evidence="3" id="KW-1185">Reference proteome</keyword>
<dbReference type="AlphaFoldDB" id="A0A0R1VRJ1"/>